<name>A0AAE0VA59_9TELE</name>
<reference evidence="1" key="1">
    <citation type="submission" date="2023-06" db="EMBL/GenBank/DDBJ databases">
        <title>Male Hemibagrus guttatus genome.</title>
        <authorList>
            <person name="Bian C."/>
        </authorList>
    </citation>
    <scope>NUCLEOTIDE SEQUENCE</scope>
    <source>
        <strain evidence="1">Male_cb2023</strain>
        <tissue evidence="1">Muscle</tissue>
    </source>
</reference>
<dbReference type="AlphaFoldDB" id="A0AAE0VA59"/>
<evidence type="ECO:0000313" key="1">
    <source>
        <dbReference type="EMBL" id="KAK3545735.1"/>
    </source>
</evidence>
<keyword evidence="2" id="KW-1185">Reference proteome</keyword>
<protein>
    <submittedName>
        <fullName evidence="1">Uncharacterized protein</fullName>
    </submittedName>
</protein>
<sequence>MAVVVNPGLDRSAVNPFAMSHSNTPEWWLMAHMKVDTQGFKNLLEGSSFLKWRSLSLGVLFTSEGRMDCEIDRRIGAEAAVMQSMYRSVVVKKELSWKTTHTRVLEVLPICGSSERTRCYNMIRTYARCQGCAEGILILGEISQQMARASV</sequence>
<proteinExistence type="predicted"/>
<organism evidence="1 2">
    <name type="scientific">Hemibagrus guttatus</name>
    <dbReference type="NCBI Taxonomy" id="175788"/>
    <lineage>
        <taxon>Eukaryota</taxon>
        <taxon>Metazoa</taxon>
        <taxon>Chordata</taxon>
        <taxon>Craniata</taxon>
        <taxon>Vertebrata</taxon>
        <taxon>Euteleostomi</taxon>
        <taxon>Actinopterygii</taxon>
        <taxon>Neopterygii</taxon>
        <taxon>Teleostei</taxon>
        <taxon>Ostariophysi</taxon>
        <taxon>Siluriformes</taxon>
        <taxon>Bagridae</taxon>
        <taxon>Hemibagrus</taxon>
    </lineage>
</organism>
<dbReference type="EMBL" id="JAUCMX010000005">
    <property type="protein sequence ID" value="KAK3545735.1"/>
    <property type="molecule type" value="Genomic_DNA"/>
</dbReference>
<evidence type="ECO:0000313" key="2">
    <source>
        <dbReference type="Proteomes" id="UP001274896"/>
    </source>
</evidence>
<dbReference type="Proteomes" id="UP001274896">
    <property type="component" value="Unassembled WGS sequence"/>
</dbReference>
<gene>
    <name evidence="1" type="ORF">QTP70_011333</name>
</gene>
<accession>A0AAE0VA59</accession>
<comment type="caution">
    <text evidence="1">The sequence shown here is derived from an EMBL/GenBank/DDBJ whole genome shotgun (WGS) entry which is preliminary data.</text>
</comment>